<organism evidence="2 3">
    <name type="scientific">Colletotrichum nymphaeae SA-01</name>
    <dbReference type="NCBI Taxonomy" id="1460502"/>
    <lineage>
        <taxon>Eukaryota</taxon>
        <taxon>Fungi</taxon>
        <taxon>Dikarya</taxon>
        <taxon>Ascomycota</taxon>
        <taxon>Pezizomycotina</taxon>
        <taxon>Sordariomycetes</taxon>
        <taxon>Hypocreomycetidae</taxon>
        <taxon>Glomerellales</taxon>
        <taxon>Glomerellaceae</taxon>
        <taxon>Colletotrichum</taxon>
        <taxon>Colletotrichum acutatum species complex</taxon>
    </lineage>
</organism>
<protein>
    <recommendedName>
        <fullName evidence="4">Beta-lactamase superfamily domain-containing protein</fullName>
    </recommendedName>
</protein>
<evidence type="ECO:0000313" key="3">
    <source>
        <dbReference type="Proteomes" id="UP000070054"/>
    </source>
</evidence>
<dbReference type="InterPro" id="IPR036866">
    <property type="entry name" value="RibonucZ/Hydroxyglut_hydro"/>
</dbReference>
<feature type="compositionally biased region" description="Low complexity" evidence="1">
    <location>
        <begin position="440"/>
        <end position="450"/>
    </location>
</feature>
<feature type="region of interest" description="Disordered" evidence="1">
    <location>
        <begin position="359"/>
        <end position="406"/>
    </location>
</feature>
<feature type="region of interest" description="Disordered" evidence="1">
    <location>
        <begin position="189"/>
        <end position="261"/>
    </location>
</feature>
<dbReference type="Proteomes" id="UP000070054">
    <property type="component" value="Unassembled WGS sequence"/>
</dbReference>
<dbReference type="Gene3D" id="3.60.15.10">
    <property type="entry name" value="Ribonuclease Z/Hydroxyacylglutathione hydrolase-like"/>
    <property type="match status" value="1"/>
</dbReference>
<feature type="compositionally biased region" description="Low complexity" evidence="1">
    <location>
        <begin position="201"/>
        <end position="216"/>
    </location>
</feature>
<feature type="compositionally biased region" description="Basic and acidic residues" evidence="1">
    <location>
        <begin position="376"/>
        <end position="400"/>
    </location>
</feature>
<comment type="caution">
    <text evidence="2">The sequence shown here is derived from an EMBL/GenBank/DDBJ whole genome shotgun (WGS) entry which is preliminary data.</text>
</comment>
<keyword evidence="3" id="KW-1185">Reference proteome</keyword>
<gene>
    <name evidence="2" type="ORF">CNYM01_12788</name>
</gene>
<dbReference type="AlphaFoldDB" id="A0A135THC6"/>
<evidence type="ECO:0000313" key="2">
    <source>
        <dbReference type="EMBL" id="KXH47527.1"/>
    </source>
</evidence>
<feature type="region of interest" description="Disordered" evidence="1">
    <location>
        <begin position="427"/>
        <end position="476"/>
    </location>
</feature>
<name>A0A135THC6_9PEZI</name>
<feature type="compositionally biased region" description="Basic residues" evidence="1">
    <location>
        <begin position="217"/>
        <end position="228"/>
    </location>
</feature>
<reference evidence="2 3" key="1">
    <citation type="submission" date="2014-02" db="EMBL/GenBank/DDBJ databases">
        <title>The genome sequence of Colletotrichum nymphaeae SA-01.</title>
        <authorList>
            <person name="Baroncelli R."/>
            <person name="Thon M.R."/>
        </authorList>
    </citation>
    <scope>NUCLEOTIDE SEQUENCE [LARGE SCALE GENOMIC DNA]</scope>
    <source>
        <strain evidence="2 3">SA-01</strain>
    </source>
</reference>
<dbReference type="OrthoDB" id="332863at2759"/>
<accession>A0A135THC6</accession>
<dbReference type="EMBL" id="JEMN01001119">
    <property type="protein sequence ID" value="KXH47527.1"/>
    <property type="molecule type" value="Genomic_DNA"/>
</dbReference>
<sequence>MALTVKQLNADASFLLTFEPIVPESLPGIAPRPFRILMDPWITGPSTIFHSILSTATHKECPCVCSLQHLPEPDLVIISQHKSDHCNEATLRQLPASGTRTLILAEPAAAKVIRNWKYFDKDKVFAIPRWEDPQATGKQTVIRVKVPPFFPGGEPGEVTVAFIPQRRDFKGLHAAIGITYRPPPTWPRFPHLMTPPRTPVSLRTAASASSLRLGSGSHHHHHHHHQKTKNSSAYLSLPTPPETPPSSRSLRSVRSAASITPDTRDRRAVSVIFSPHGISYRCLEKYAHTHLKAEAALPLTALLHCFDTVSNPWWLGGNISTGMPAGQETAAALGARAWVSTHDGDKDVRGLVTKMLRTKKYTQKQVTHHSSSSSSSEERKRGDRLDRERASDQDKRDKAKGSKSTDVLVLGVGEEVAMTREGVWNVEPGARVLSSPPPSSSSSLSKTLLGNGKGLKGRARGRGLPPVDTTAKYGPR</sequence>
<dbReference type="PANTHER" id="PTHR36142:SF5">
    <property type="entry name" value="METALLO-BETA-LACTAMASE DOMAIN-CONTAINING PROTEIN"/>
    <property type="match status" value="1"/>
</dbReference>
<feature type="compositionally biased region" description="Low complexity" evidence="1">
    <location>
        <begin position="245"/>
        <end position="258"/>
    </location>
</feature>
<evidence type="ECO:0000256" key="1">
    <source>
        <dbReference type="SAM" id="MobiDB-lite"/>
    </source>
</evidence>
<proteinExistence type="predicted"/>
<dbReference type="PANTHER" id="PTHR36142">
    <property type="entry name" value="METALLO-HYDROLASE/OXIDOREDUCTASE SUPERFAMILY PROTEIN"/>
    <property type="match status" value="1"/>
</dbReference>
<evidence type="ECO:0008006" key="4">
    <source>
        <dbReference type="Google" id="ProtNLM"/>
    </source>
</evidence>